<feature type="compositionally biased region" description="Basic and acidic residues" evidence="1">
    <location>
        <begin position="734"/>
        <end position="748"/>
    </location>
</feature>
<organism evidence="4 5">
    <name type="scientific">Paraphaeosphaeria minitans</name>
    <dbReference type="NCBI Taxonomy" id="565426"/>
    <lineage>
        <taxon>Eukaryota</taxon>
        <taxon>Fungi</taxon>
        <taxon>Dikarya</taxon>
        <taxon>Ascomycota</taxon>
        <taxon>Pezizomycotina</taxon>
        <taxon>Dothideomycetes</taxon>
        <taxon>Pleosporomycetidae</taxon>
        <taxon>Pleosporales</taxon>
        <taxon>Massarineae</taxon>
        <taxon>Didymosphaeriaceae</taxon>
        <taxon>Paraphaeosphaeria</taxon>
    </lineage>
</organism>
<dbReference type="EMBL" id="WJXW01000004">
    <property type="protein sequence ID" value="KAF9736725.1"/>
    <property type="molecule type" value="Genomic_DNA"/>
</dbReference>
<evidence type="ECO:0000313" key="4">
    <source>
        <dbReference type="EMBL" id="KAF9736725.1"/>
    </source>
</evidence>
<feature type="compositionally biased region" description="Low complexity" evidence="1">
    <location>
        <begin position="336"/>
        <end position="349"/>
    </location>
</feature>
<comment type="caution">
    <text evidence="4">The sequence shown here is derived from an EMBL/GenBank/DDBJ whole genome shotgun (WGS) entry which is preliminary data.</text>
</comment>
<name>A0A9P6GKN4_9PLEO</name>
<accession>A0A9P6GKN4</accession>
<proteinExistence type="predicted"/>
<feature type="chain" id="PRO_5040509314" description="DUF8021 domain-containing protein" evidence="2">
    <location>
        <begin position="20"/>
        <end position="818"/>
    </location>
</feature>
<dbReference type="OrthoDB" id="3504677at2759"/>
<evidence type="ECO:0000256" key="1">
    <source>
        <dbReference type="SAM" id="MobiDB-lite"/>
    </source>
</evidence>
<evidence type="ECO:0000313" key="5">
    <source>
        <dbReference type="Proteomes" id="UP000756921"/>
    </source>
</evidence>
<feature type="compositionally biased region" description="Polar residues" evidence="1">
    <location>
        <begin position="353"/>
        <end position="372"/>
    </location>
</feature>
<protein>
    <recommendedName>
        <fullName evidence="3">DUF8021 domain-containing protein</fullName>
    </recommendedName>
</protein>
<feature type="region of interest" description="Disordered" evidence="1">
    <location>
        <begin position="609"/>
        <end position="635"/>
    </location>
</feature>
<keyword evidence="2" id="KW-0732">Signal</keyword>
<feature type="signal peptide" evidence="2">
    <location>
        <begin position="1"/>
        <end position="19"/>
    </location>
</feature>
<sequence length="818" mass="91258">MSPASSFYLLNVLASATSAASFTHAACDRTILVQAADAYVAAQTAGSLDSLKSVLATSWIYTENNKNISTSSSVLSKKLTIDHRRTNYDLITCATYTEVVAASGPYVIGTQIRHDTHGKVSSIDTIASTTGSWLFNATKTLEYVKAEDAGWTPLPVSAQSTREVLQAAGDAYLDMWSDAYAHEKVPWGTPCVRLEGSAYTGKGQANDSCQPGIPSNHNQAPNTRRRHVIDKEMGSVSIFCVWEHMMNAADSHEFRLVNGKLRLLPTAMDTALHRDEDDTDYRLQKLKRISSANLRSLHEGKRGADHDNLLCVPVGEKFVTSRDVLEEVLEPAASCWSSSSESGEPSIARSSHKPSVSNWSTTPAQSYTQSKPDFSMDRHIAQSQDRINQLLKESGATKAGEGYHHRFMNQILKLLRPHFQSLNDIETHLESPTDKWSAFVQYMAFLGTTVPDDETPNAPEDVHRARAGAIAQLSHPLELWQPQPAGPHTLHDLQFCGLKDIDNSLLDSEDRKELRKIVGMEDLARSLCNHAARFGYQWEENWKELLRGKPAVQMDNSQVANPQKVRGSLEGHKVTGEYLRTLKRNYKSMPHFHRDPHWQLDLPDPVPERVKAADRSSAIPKQPLKKYEQSQTPSQTLRTRHEMMTASLCQLATRTATDSEPMFSTDQHELFFEAPRIAPVVDLERNNWFAPSEWSSLPDPPPVASSSSEGPPGKPPRGPFSLIRSVSKRRPSRKATDLEDGSRPRDTLWHSNRTKGAQAQRLMAKRREAVKERKNKADYERYKELERRLEANGFLTPLGNRGDGRSIADVSVVASIKV</sequence>
<feature type="compositionally biased region" description="Basic and acidic residues" evidence="1">
    <location>
        <begin position="765"/>
        <end position="775"/>
    </location>
</feature>
<gene>
    <name evidence="4" type="ORF">PMIN01_04504</name>
</gene>
<feature type="region of interest" description="Disordered" evidence="1">
    <location>
        <begin position="336"/>
        <end position="372"/>
    </location>
</feature>
<evidence type="ECO:0000259" key="3">
    <source>
        <dbReference type="Pfam" id="PF26061"/>
    </source>
</evidence>
<feature type="domain" description="DUF8021" evidence="3">
    <location>
        <begin position="159"/>
        <end position="263"/>
    </location>
</feature>
<reference evidence="4" key="1">
    <citation type="journal article" date="2020" name="Mol. Plant Microbe Interact.">
        <title>Genome Sequence of the Biocontrol Agent Coniothyrium minitans strain Conio (IMI 134523).</title>
        <authorList>
            <person name="Patel D."/>
            <person name="Shittu T.A."/>
            <person name="Baroncelli R."/>
            <person name="Muthumeenakshi S."/>
            <person name="Osborne T.H."/>
            <person name="Janganan T.K."/>
            <person name="Sreenivasaprasad S."/>
        </authorList>
    </citation>
    <scope>NUCLEOTIDE SEQUENCE</scope>
    <source>
        <strain evidence="4">Conio</strain>
    </source>
</reference>
<feature type="region of interest" description="Disordered" evidence="1">
    <location>
        <begin position="692"/>
        <end position="775"/>
    </location>
</feature>
<dbReference type="Pfam" id="PF26061">
    <property type="entry name" value="DUF8021"/>
    <property type="match status" value="1"/>
</dbReference>
<dbReference type="InterPro" id="IPR058334">
    <property type="entry name" value="DUF8021"/>
</dbReference>
<dbReference type="Proteomes" id="UP000756921">
    <property type="component" value="Unassembled WGS sequence"/>
</dbReference>
<evidence type="ECO:0000256" key="2">
    <source>
        <dbReference type="SAM" id="SignalP"/>
    </source>
</evidence>
<dbReference type="AlphaFoldDB" id="A0A9P6GKN4"/>
<keyword evidence="5" id="KW-1185">Reference proteome</keyword>